<proteinExistence type="predicted"/>
<evidence type="ECO:0000259" key="4">
    <source>
        <dbReference type="PROSITE" id="PS51667"/>
    </source>
</evidence>
<gene>
    <name evidence="5" type="ORF">BRADI_3g57496v3</name>
</gene>
<dbReference type="InterPro" id="IPR014977">
    <property type="entry name" value="WRC_dom"/>
</dbReference>
<evidence type="ECO:0000256" key="1">
    <source>
        <dbReference type="ARBA" id="ARBA00023242"/>
    </source>
</evidence>
<dbReference type="AlphaFoldDB" id="A0A0Q3FRJ5"/>
<reference evidence="5 6" key="1">
    <citation type="journal article" date="2010" name="Nature">
        <title>Genome sequencing and analysis of the model grass Brachypodium distachyon.</title>
        <authorList>
            <consortium name="International Brachypodium Initiative"/>
        </authorList>
    </citation>
    <scope>NUCLEOTIDE SEQUENCE [LARGE SCALE GENOMIC DNA]</scope>
    <source>
        <strain evidence="5 6">Bd21</strain>
    </source>
</reference>
<reference evidence="6" key="3">
    <citation type="submission" date="2018-08" db="UniProtKB">
        <authorList>
            <consortium name="EnsemblPlants"/>
        </authorList>
    </citation>
    <scope>IDENTIFICATION</scope>
    <source>
        <strain evidence="6">cv. Bd21</strain>
    </source>
</reference>
<evidence type="ECO:0000256" key="3">
    <source>
        <dbReference type="SAM" id="MobiDB-lite"/>
    </source>
</evidence>
<protein>
    <recommendedName>
        <fullName evidence="4">WRC domain-containing protein</fullName>
    </recommendedName>
</protein>
<keyword evidence="1" id="KW-0539">Nucleus</keyword>
<dbReference type="PANTHER" id="PTHR34122:SF4">
    <property type="entry name" value="WRC DOMAIN-CONTAINING PROTEIN"/>
    <property type="match status" value="1"/>
</dbReference>
<evidence type="ECO:0000256" key="2">
    <source>
        <dbReference type="PROSITE-ProRule" id="PRU01002"/>
    </source>
</evidence>
<dbReference type="EnsemblPlants" id="KQK01679">
    <property type="protein sequence ID" value="KQK01679"/>
    <property type="gene ID" value="BRADI_3g57496v3"/>
</dbReference>
<reference evidence="5" key="2">
    <citation type="submission" date="2017-06" db="EMBL/GenBank/DDBJ databases">
        <title>WGS assembly of Brachypodium distachyon.</title>
        <authorList>
            <consortium name="The International Brachypodium Initiative"/>
            <person name="Lucas S."/>
            <person name="Harmon-Smith M."/>
            <person name="Lail K."/>
            <person name="Tice H."/>
            <person name="Grimwood J."/>
            <person name="Bruce D."/>
            <person name="Barry K."/>
            <person name="Shu S."/>
            <person name="Lindquist E."/>
            <person name="Wang M."/>
            <person name="Pitluck S."/>
            <person name="Vogel J.P."/>
            <person name="Garvin D.F."/>
            <person name="Mockler T.C."/>
            <person name="Schmutz J."/>
            <person name="Rokhsar D."/>
            <person name="Bevan M.W."/>
        </authorList>
    </citation>
    <scope>NUCLEOTIDE SEQUENCE</scope>
    <source>
        <strain evidence="5">Bd21</strain>
    </source>
</reference>
<feature type="region of interest" description="Disordered" evidence="3">
    <location>
        <begin position="125"/>
        <end position="151"/>
    </location>
</feature>
<evidence type="ECO:0000313" key="7">
    <source>
        <dbReference type="Proteomes" id="UP000008810"/>
    </source>
</evidence>
<dbReference type="Proteomes" id="UP000008810">
    <property type="component" value="Chromosome 3"/>
</dbReference>
<feature type="domain" description="WRC" evidence="4">
    <location>
        <begin position="134"/>
        <end position="178"/>
    </location>
</feature>
<name>A0A0Q3FRJ5_BRADI</name>
<organism evidence="5">
    <name type="scientific">Brachypodium distachyon</name>
    <name type="common">Purple false brome</name>
    <name type="synonym">Trachynia distachya</name>
    <dbReference type="NCBI Taxonomy" id="15368"/>
    <lineage>
        <taxon>Eukaryota</taxon>
        <taxon>Viridiplantae</taxon>
        <taxon>Streptophyta</taxon>
        <taxon>Embryophyta</taxon>
        <taxon>Tracheophyta</taxon>
        <taxon>Spermatophyta</taxon>
        <taxon>Magnoliopsida</taxon>
        <taxon>Liliopsida</taxon>
        <taxon>Poales</taxon>
        <taxon>Poaceae</taxon>
        <taxon>BOP clade</taxon>
        <taxon>Pooideae</taxon>
        <taxon>Stipodae</taxon>
        <taxon>Brachypodieae</taxon>
        <taxon>Brachypodium</taxon>
    </lineage>
</organism>
<accession>A0A0Q3FRJ5</accession>
<dbReference type="InParanoid" id="A0A0Q3FRJ5"/>
<dbReference type="Gramene" id="KQK01679">
    <property type="protein sequence ID" value="KQK01679"/>
    <property type="gene ID" value="BRADI_3g57496v3"/>
</dbReference>
<dbReference type="EMBL" id="CM000882">
    <property type="protein sequence ID" value="KQK01679.1"/>
    <property type="molecule type" value="Genomic_DNA"/>
</dbReference>
<keyword evidence="7" id="KW-1185">Reference proteome</keyword>
<evidence type="ECO:0000313" key="6">
    <source>
        <dbReference type="EnsemblPlants" id="KQK01679"/>
    </source>
</evidence>
<dbReference type="PANTHER" id="PTHR34122">
    <property type="entry name" value="EXPRESSED PROTEIN-RELATED"/>
    <property type="match status" value="1"/>
</dbReference>
<dbReference type="Pfam" id="PF08879">
    <property type="entry name" value="WRC"/>
    <property type="match status" value="1"/>
</dbReference>
<sequence>MAWISREEVRRRCLCELCSRRPVVDLELTLALPSPAPAPHQACNVVACDCQLYFFAGAGAGRQGVAAADDGHAIRYVRNDPGGPGDNNPEPWPLMMVNAENRLNEVVPAAMPPAPSEALNNGRVREKRRRTPTPVAGSRCSRSNGKGWRCEKPMQGTSCLCEHHRNKDLDRTARSREV</sequence>
<evidence type="ECO:0000313" key="5">
    <source>
        <dbReference type="EMBL" id="KQK01679.1"/>
    </source>
</evidence>
<comment type="caution">
    <text evidence="2">Lacks conserved residue(s) required for the propagation of feature annotation.</text>
</comment>
<dbReference type="PROSITE" id="PS51667">
    <property type="entry name" value="WRC"/>
    <property type="match status" value="1"/>
</dbReference>